<evidence type="ECO:0000256" key="3">
    <source>
        <dbReference type="ARBA" id="ARBA00022763"/>
    </source>
</evidence>
<evidence type="ECO:0000313" key="9">
    <source>
        <dbReference type="Proteomes" id="UP000198924"/>
    </source>
</evidence>
<dbReference type="InterPro" id="IPR038973">
    <property type="entry name" value="MutL/Mlh/Pms-like"/>
</dbReference>
<reference evidence="9" key="1">
    <citation type="submission" date="2016-10" db="EMBL/GenBank/DDBJ databases">
        <authorList>
            <person name="Varghese N."/>
            <person name="Submissions S."/>
        </authorList>
    </citation>
    <scope>NUCLEOTIDE SEQUENCE [LARGE SCALE GENOMIC DNA]</scope>
    <source>
        <strain evidence="9">DSM 11578</strain>
    </source>
</reference>
<dbReference type="CDD" id="cd16926">
    <property type="entry name" value="HATPase_MutL-MLH-PMS-like"/>
    <property type="match status" value="1"/>
</dbReference>
<keyword evidence="9" id="KW-1185">Reference proteome</keyword>
<dbReference type="Gene3D" id="3.30.1370.100">
    <property type="entry name" value="MutL, C-terminal domain, regulatory subdomain"/>
    <property type="match status" value="1"/>
</dbReference>
<dbReference type="InterPro" id="IPR020667">
    <property type="entry name" value="DNA_mismatch_repair_MutL"/>
</dbReference>
<dbReference type="Proteomes" id="UP000198924">
    <property type="component" value="Unassembled WGS sequence"/>
</dbReference>
<evidence type="ECO:0000256" key="1">
    <source>
        <dbReference type="ARBA" id="ARBA00006082"/>
    </source>
</evidence>
<dbReference type="PANTHER" id="PTHR10073:SF12">
    <property type="entry name" value="DNA MISMATCH REPAIR PROTEIN MLH1"/>
    <property type="match status" value="1"/>
</dbReference>
<feature type="domain" description="DNA mismatch repair protein S5" evidence="7">
    <location>
        <begin position="211"/>
        <end position="329"/>
    </location>
</feature>
<dbReference type="GO" id="GO:0030983">
    <property type="term" value="F:mismatched DNA binding"/>
    <property type="evidence" value="ECO:0007669"/>
    <property type="project" value="InterPro"/>
</dbReference>
<dbReference type="InterPro" id="IPR002099">
    <property type="entry name" value="MutL/Mlh/PMS"/>
</dbReference>
<dbReference type="GO" id="GO:0032300">
    <property type="term" value="C:mismatch repair complex"/>
    <property type="evidence" value="ECO:0007669"/>
    <property type="project" value="InterPro"/>
</dbReference>
<dbReference type="CDD" id="cd03482">
    <property type="entry name" value="MutL_Trans_MutL"/>
    <property type="match status" value="1"/>
</dbReference>
<dbReference type="NCBIfam" id="TIGR00585">
    <property type="entry name" value="mutl"/>
    <property type="match status" value="1"/>
</dbReference>
<dbReference type="GO" id="GO:0006298">
    <property type="term" value="P:mismatch repair"/>
    <property type="evidence" value="ECO:0007669"/>
    <property type="project" value="UniProtKB-UniRule"/>
</dbReference>
<comment type="function">
    <text evidence="5">This protein is involved in the repair of mismatches in DNA. It is required for dam-dependent methyl-directed DNA mismatch repair. May act as a 'molecular matchmaker', a protein that promotes the formation of a stable complex between two or more DNA-binding proteins in an ATP-dependent manner without itself being part of a final effector complex.</text>
</comment>
<accession>A0A1I4AY69</accession>
<dbReference type="PROSITE" id="PS00058">
    <property type="entry name" value="DNA_MISMATCH_REPAIR_1"/>
    <property type="match status" value="1"/>
</dbReference>
<protein>
    <recommendedName>
        <fullName evidence="2 5">DNA mismatch repair protein MutL</fullName>
    </recommendedName>
</protein>
<comment type="similarity">
    <text evidence="1 5">Belongs to the DNA mismatch repair MutL/HexB family.</text>
</comment>
<evidence type="ECO:0000259" key="6">
    <source>
        <dbReference type="SMART" id="SM00853"/>
    </source>
</evidence>
<dbReference type="PANTHER" id="PTHR10073">
    <property type="entry name" value="DNA MISMATCH REPAIR PROTEIN MLH, PMS, MUTL"/>
    <property type="match status" value="1"/>
</dbReference>
<dbReference type="Gene3D" id="3.30.230.10">
    <property type="match status" value="1"/>
</dbReference>
<evidence type="ECO:0000256" key="4">
    <source>
        <dbReference type="ARBA" id="ARBA00023204"/>
    </source>
</evidence>
<dbReference type="InterPro" id="IPR042121">
    <property type="entry name" value="MutL_C_regsub"/>
</dbReference>
<evidence type="ECO:0000256" key="5">
    <source>
        <dbReference type="HAMAP-Rule" id="MF_00149"/>
    </source>
</evidence>
<sequence>MNETRIHALPLHLANQIAAGEVVERPASVLKELVENSIDAGASQIDIIIEGAGSQLIKVTDNGVGIHPEDLALALSRHATSKLHSSEQLSVIGSLGFRGEALPSIASVTRLSLISKQAEHDCAWQVRSDQLQPEPAAHPNGTSVSVAELFFNLPARRRFLRSNKTELHHLITTFYRLALSRFDIGFSARFDEQTSIKLSALKSADTYSQRLAKICGQAFVRDANYLEQSFEDIHLSGWVSKPSAHRAQTDVQYFFINGRVIKDRVINHAIRQAYGDLLPSGRQAAYVLYLTMPLDRVDVNVHPTKHEVRFRDARLIHGLINKAIQEAIQETLEKTDPQTELNLPETRQVNEQVSGYQAEKSSRQSATRVNSLAHTIDWSAASILHGRFIVINSPEPALIDLQQADKRIRQQQFKQAIQDNNLTSRPILVPIRFPLSASDIDKFQHFKTCLSSYAIEFETDDRSLTIKRIPFLLSQVALPDLVKRLTTILDKENNDNEQLLVDELIRLLPESPIHSLEQAKPIIESVLSNNIDKTDCYRKLDPSLLTGLFSSS</sequence>
<dbReference type="SMART" id="SM00853">
    <property type="entry name" value="MutL_C"/>
    <property type="match status" value="1"/>
</dbReference>
<gene>
    <name evidence="5" type="primary">mutL</name>
    <name evidence="8" type="ORF">SAMN04488079_11652</name>
</gene>
<dbReference type="GO" id="GO:0005524">
    <property type="term" value="F:ATP binding"/>
    <property type="evidence" value="ECO:0007669"/>
    <property type="project" value="InterPro"/>
</dbReference>
<feature type="domain" description="MutL C-terminal dimerisation" evidence="6">
    <location>
        <begin position="380"/>
        <end position="516"/>
    </location>
</feature>
<dbReference type="SUPFAM" id="SSF55874">
    <property type="entry name" value="ATPase domain of HSP90 chaperone/DNA topoisomerase II/histidine kinase"/>
    <property type="match status" value="1"/>
</dbReference>
<evidence type="ECO:0000256" key="2">
    <source>
        <dbReference type="ARBA" id="ARBA00021975"/>
    </source>
</evidence>
<dbReference type="OrthoDB" id="9763467at2"/>
<dbReference type="InterPro" id="IPR014790">
    <property type="entry name" value="MutL_C"/>
</dbReference>
<dbReference type="SMART" id="SM01340">
    <property type="entry name" value="DNA_mis_repair"/>
    <property type="match status" value="1"/>
</dbReference>
<dbReference type="InterPro" id="IPR036890">
    <property type="entry name" value="HATPase_C_sf"/>
</dbReference>
<dbReference type="InterPro" id="IPR037198">
    <property type="entry name" value="MutL_C_sf"/>
</dbReference>
<name>A0A1I4AY69_9GAMM</name>
<dbReference type="EMBL" id="FOSH01000016">
    <property type="protein sequence ID" value="SFK61100.1"/>
    <property type="molecule type" value="Genomic_DNA"/>
</dbReference>
<organism evidence="8 9">
    <name type="scientific">Methylophaga sulfidovorans</name>
    <dbReference type="NCBI Taxonomy" id="45496"/>
    <lineage>
        <taxon>Bacteria</taxon>
        <taxon>Pseudomonadati</taxon>
        <taxon>Pseudomonadota</taxon>
        <taxon>Gammaproteobacteria</taxon>
        <taxon>Thiotrichales</taxon>
        <taxon>Piscirickettsiaceae</taxon>
        <taxon>Methylophaga</taxon>
    </lineage>
</organism>
<dbReference type="HAMAP" id="MF_00149">
    <property type="entry name" value="DNA_mis_repair"/>
    <property type="match status" value="1"/>
</dbReference>
<dbReference type="AlphaFoldDB" id="A0A1I4AY69"/>
<dbReference type="GO" id="GO:0140664">
    <property type="term" value="F:ATP-dependent DNA damage sensor activity"/>
    <property type="evidence" value="ECO:0007669"/>
    <property type="project" value="InterPro"/>
</dbReference>
<dbReference type="InterPro" id="IPR020568">
    <property type="entry name" value="Ribosomal_Su5_D2-typ_SF"/>
</dbReference>
<dbReference type="FunFam" id="3.30.565.10:FF:000003">
    <property type="entry name" value="DNA mismatch repair endonuclease MutL"/>
    <property type="match status" value="1"/>
</dbReference>
<dbReference type="Pfam" id="PF13589">
    <property type="entry name" value="HATPase_c_3"/>
    <property type="match status" value="1"/>
</dbReference>
<evidence type="ECO:0000313" key="8">
    <source>
        <dbReference type="EMBL" id="SFK61100.1"/>
    </source>
</evidence>
<dbReference type="Gene3D" id="3.30.565.10">
    <property type="entry name" value="Histidine kinase-like ATPase, C-terminal domain"/>
    <property type="match status" value="1"/>
</dbReference>
<dbReference type="GO" id="GO:0016887">
    <property type="term" value="F:ATP hydrolysis activity"/>
    <property type="evidence" value="ECO:0007669"/>
    <property type="project" value="InterPro"/>
</dbReference>
<keyword evidence="3 5" id="KW-0227">DNA damage</keyword>
<dbReference type="SUPFAM" id="SSF118116">
    <property type="entry name" value="DNA mismatch repair protein MutL"/>
    <property type="match status" value="1"/>
</dbReference>
<dbReference type="InterPro" id="IPR014762">
    <property type="entry name" value="DNA_mismatch_repair_CS"/>
</dbReference>
<dbReference type="SUPFAM" id="SSF54211">
    <property type="entry name" value="Ribosomal protein S5 domain 2-like"/>
    <property type="match status" value="1"/>
</dbReference>
<dbReference type="Pfam" id="PF08676">
    <property type="entry name" value="MutL_C"/>
    <property type="match status" value="1"/>
</dbReference>
<dbReference type="STRING" id="45496.SAMN04488079_11652"/>
<proteinExistence type="inferred from homology"/>
<dbReference type="InterPro" id="IPR013507">
    <property type="entry name" value="DNA_mismatch_S5_2-like"/>
</dbReference>
<dbReference type="Pfam" id="PF01119">
    <property type="entry name" value="DNA_mis_repair"/>
    <property type="match status" value="1"/>
</dbReference>
<evidence type="ECO:0000259" key="7">
    <source>
        <dbReference type="SMART" id="SM01340"/>
    </source>
</evidence>
<dbReference type="RefSeq" id="WP_091715219.1">
    <property type="nucleotide sequence ID" value="NZ_FOSH01000016.1"/>
</dbReference>
<keyword evidence="4 5" id="KW-0234">DNA repair</keyword>
<dbReference type="InterPro" id="IPR014721">
    <property type="entry name" value="Ribsml_uS5_D2-typ_fold_subgr"/>
</dbReference>